<sequence length="28" mass="3371">MNEWHTIALYNLPNCFLTLNLFAINIYQ</sequence>
<keyword evidence="1" id="KW-1133">Transmembrane helix</keyword>
<feature type="transmembrane region" description="Helical" evidence="1">
    <location>
        <begin position="7"/>
        <end position="27"/>
    </location>
</feature>
<keyword evidence="1" id="KW-0472">Membrane</keyword>
<dbReference type="OrthoDB" id="199913at2759"/>
<keyword evidence="1" id="KW-0812">Transmembrane</keyword>
<dbReference type="EMBL" id="CAKOFQ010007083">
    <property type="protein sequence ID" value="CAH1990232.1"/>
    <property type="molecule type" value="Genomic_DNA"/>
</dbReference>
<dbReference type="AlphaFoldDB" id="A0A9P0PQT2"/>
<evidence type="ECO:0000256" key="1">
    <source>
        <dbReference type="SAM" id="Phobius"/>
    </source>
</evidence>
<gene>
    <name evidence="2" type="ORF">ACAOBT_LOCUS19529</name>
</gene>
<name>A0A9P0PQT2_ACAOB</name>
<evidence type="ECO:0000313" key="3">
    <source>
        <dbReference type="Proteomes" id="UP001152888"/>
    </source>
</evidence>
<proteinExistence type="predicted"/>
<accession>A0A9P0PQT2</accession>
<organism evidence="2 3">
    <name type="scientific">Acanthoscelides obtectus</name>
    <name type="common">Bean weevil</name>
    <name type="synonym">Bruchus obtectus</name>
    <dbReference type="NCBI Taxonomy" id="200917"/>
    <lineage>
        <taxon>Eukaryota</taxon>
        <taxon>Metazoa</taxon>
        <taxon>Ecdysozoa</taxon>
        <taxon>Arthropoda</taxon>
        <taxon>Hexapoda</taxon>
        <taxon>Insecta</taxon>
        <taxon>Pterygota</taxon>
        <taxon>Neoptera</taxon>
        <taxon>Endopterygota</taxon>
        <taxon>Coleoptera</taxon>
        <taxon>Polyphaga</taxon>
        <taxon>Cucujiformia</taxon>
        <taxon>Chrysomeloidea</taxon>
        <taxon>Chrysomelidae</taxon>
        <taxon>Bruchinae</taxon>
        <taxon>Bruchini</taxon>
        <taxon>Acanthoscelides</taxon>
    </lineage>
</organism>
<evidence type="ECO:0000313" key="2">
    <source>
        <dbReference type="EMBL" id="CAH1990232.1"/>
    </source>
</evidence>
<protein>
    <submittedName>
        <fullName evidence="2">Uncharacterized protein</fullName>
    </submittedName>
</protein>
<keyword evidence="3" id="KW-1185">Reference proteome</keyword>
<reference evidence="2" key="1">
    <citation type="submission" date="2022-03" db="EMBL/GenBank/DDBJ databases">
        <authorList>
            <person name="Sayadi A."/>
        </authorList>
    </citation>
    <scope>NUCLEOTIDE SEQUENCE</scope>
</reference>
<dbReference type="Proteomes" id="UP001152888">
    <property type="component" value="Unassembled WGS sequence"/>
</dbReference>
<comment type="caution">
    <text evidence="2">The sequence shown here is derived from an EMBL/GenBank/DDBJ whole genome shotgun (WGS) entry which is preliminary data.</text>
</comment>